<evidence type="ECO:0000313" key="1">
    <source>
        <dbReference type="EMBL" id="DAD68639.1"/>
    </source>
</evidence>
<accession>A0A8S5LFD7</accession>
<proteinExistence type="predicted"/>
<keyword evidence="1" id="KW-0238">DNA-binding</keyword>
<reference evidence="1" key="1">
    <citation type="journal article" date="2021" name="Proc. Natl. Acad. Sci. U.S.A.">
        <title>A Catalog of Tens of Thousands of Viruses from Human Metagenomes Reveals Hidden Associations with Chronic Diseases.</title>
        <authorList>
            <person name="Tisza M.J."/>
            <person name="Buck C.B."/>
        </authorList>
    </citation>
    <scope>NUCLEOTIDE SEQUENCE</scope>
    <source>
        <strain evidence="1">CtABi4</strain>
    </source>
</reference>
<name>A0A8S5LFD7_9CAUD</name>
<dbReference type="EMBL" id="BK014705">
    <property type="protein sequence ID" value="DAD68639.1"/>
    <property type="molecule type" value="Genomic_DNA"/>
</dbReference>
<dbReference type="GO" id="GO:0003677">
    <property type="term" value="F:DNA binding"/>
    <property type="evidence" value="ECO:0007669"/>
    <property type="project" value="UniProtKB-KW"/>
</dbReference>
<organism evidence="1">
    <name type="scientific">Siphoviridae sp. ctABi4</name>
    <dbReference type="NCBI Taxonomy" id="2823566"/>
    <lineage>
        <taxon>Viruses</taxon>
        <taxon>Duplodnaviria</taxon>
        <taxon>Heunggongvirae</taxon>
        <taxon>Uroviricota</taxon>
        <taxon>Caudoviricetes</taxon>
    </lineage>
</organism>
<protein>
    <submittedName>
        <fullName evidence="1">DNA-binding protein</fullName>
    </submittedName>
</protein>
<sequence length="391" mass="46420">MRRNWTQEEVDYLRNVWGNVSVKNITKHLSRSVYSVLNKVNKLKLGTFLSCGERYVTLSYLSEAVYGNQSSGGYIKISWAQNRGLPLHTICRQKEKFEVVYIDEFWEWAYKNQSFLNFSKFEKYYLGVEPDWVDKKRRTDIRHSYKFITSPWTTVEDERLKKFLAEHKYSYRELSILLNRTEGAIQRRILDIDIKERPVKANNHIKWTAEEFKKLGEMIKSGYKYEEMSDVLGKSVKAIRGRVFDYYLTERLDKVRAYIGNGQFGDNLPDRTIKYKRFMSEEDKEKIKVLLSMLAGEIKCVAKENSNVESEYADFWQKEYCTHWDSVKGCTANEKDCDSCTSFNRIEPQFCKRCGITFYERKSNDICKDCRTARIKQAQRKYAILNNKRRI</sequence>